<evidence type="ECO:0000256" key="1">
    <source>
        <dbReference type="ARBA" id="ARBA00023015"/>
    </source>
</evidence>
<proteinExistence type="predicted"/>
<dbReference type="PROSITE" id="PS50987">
    <property type="entry name" value="HTH_ARSR_2"/>
    <property type="match status" value="1"/>
</dbReference>
<dbReference type="Gene3D" id="1.10.10.10">
    <property type="entry name" value="Winged helix-like DNA-binding domain superfamily/Winged helix DNA-binding domain"/>
    <property type="match status" value="1"/>
</dbReference>
<gene>
    <name evidence="5" type="ORF">HA222_05375</name>
    <name evidence="6" type="ORF">J4478_03975</name>
</gene>
<sequence>MKELYIMHAELCKVFTNPTRLEILNLLRGKELSVSELIAKSSLSQANISQHLSIMKSKGIVVSKREGKNIYYRLSSKKITKAFDIIREVLAEKLKQEKKLGRAI</sequence>
<dbReference type="Pfam" id="PF01022">
    <property type="entry name" value="HTH_5"/>
    <property type="match status" value="1"/>
</dbReference>
<dbReference type="GO" id="GO:0003677">
    <property type="term" value="F:DNA binding"/>
    <property type="evidence" value="ECO:0007669"/>
    <property type="project" value="UniProtKB-KW"/>
</dbReference>
<name>A0A7J4K3J2_9ARCH</name>
<evidence type="ECO:0000313" key="6">
    <source>
        <dbReference type="EMBL" id="MBS3058531.1"/>
    </source>
</evidence>
<dbReference type="Proteomes" id="UP000680185">
    <property type="component" value="Unassembled WGS sequence"/>
</dbReference>
<dbReference type="InterPro" id="IPR036390">
    <property type="entry name" value="WH_DNA-bd_sf"/>
</dbReference>
<comment type="caution">
    <text evidence="5">The sequence shown here is derived from an EMBL/GenBank/DDBJ whole genome shotgun (WGS) entry which is preliminary data.</text>
</comment>
<dbReference type="PANTHER" id="PTHR43132:SF2">
    <property type="entry name" value="ARSENICAL RESISTANCE OPERON REPRESSOR ARSR-RELATED"/>
    <property type="match status" value="1"/>
</dbReference>
<dbReference type="SUPFAM" id="SSF46785">
    <property type="entry name" value="Winged helix' DNA-binding domain"/>
    <property type="match status" value="1"/>
</dbReference>
<keyword evidence="1" id="KW-0805">Transcription regulation</keyword>
<dbReference type="InterPro" id="IPR036388">
    <property type="entry name" value="WH-like_DNA-bd_sf"/>
</dbReference>
<accession>A0A7J4K3J2</accession>
<organism evidence="5 7">
    <name type="scientific">Candidatus Iainarchaeum sp</name>
    <dbReference type="NCBI Taxonomy" id="3101447"/>
    <lineage>
        <taxon>Archaea</taxon>
        <taxon>Candidatus Iainarchaeota</taxon>
        <taxon>Candidatus Iainarchaeia</taxon>
        <taxon>Candidatus Iainarchaeales</taxon>
        <taxon>Candidatus Iainarchaeaceae</taxon>
        <taxon>Candidatus Iainarchaeum</taxon>
    </lineage>
</organism>
<dbReference type="PRINTS" id="PR00778">
    <property type="entry name" value="HTHARSR"/>
</dbReference>
<feature type="domain" description="HTH arsR-type" evidence="4">
    <location>
        <begin position="1"/>
        <end position="94"/>
    </location>
</feature>
<reference evidence="6" key="3">
    <citation type="submission" date="2021-05" db="EMBL/GenBank/DDBJ databases">
        <title>Protein family content uncovers lineage relationships and bacterial pathway maintenance mechanisms in DPANN archaea.</title>
        <authorList>
            <person name="Castelle C.J."/>
            <person name="Meheust R."/>
            <person name="Jaffe A.L."/>
            <person name="Seitz K."/>
            <person name="Gong X."/>
            <person name="Baker B.J."/>
            <person name="Banfield J.F."/>
        </authorList>
    </citation>
    <scope>NUCLEOTIDE SEQUENCE</scope>
    <source>
        <strain evidence="6">RIFCSPLOWO2_01_FULL_43_13</strain>
    </source>
</reference>
<dbReference type="AlphaFoldDB" id="A0A7J4K3J2"/>
<dbReference type="PANTHER" id="PTHR43132">
    <property type="entry name" value="ARSENICAL RESISTANCE OPERON REPRESSOR ARSR-RELATED"/>
    <property type="match status" value="1"/>
</dbReference>
<keyword evidence="3" id="KW-0804">Transcription</keyword>
<dbReference type="InterPro" id="IPR051011">
    <property type="entry name" value="Metal_resp_trans_reg"/>
</dbReference>
<dbReference type="SMART" id="SM00418">
    <property type="entry name" value="HTH_ARSR"/>
    <property type="match status" value="1"/>
</dbReference>
<evidence type="ECO:0000313" key="5">
    <source>
        <dbReference type="EMBL" id="HIH22056.1"/>
    </source>
</evidence>
<reference evidence="5" key="1">
    <citation type="journal article" date="2020" name="bioRxiv">
        <title>A rank-normalized archaeal taxonomy based on genome phylogeny resolves widespread incomplete and uneven classifications.</title>
        <authorList>
            <person name="Rinke C."/>
            <person name="Chuvochina M."/>
            <person name="Mussig A.J."/>
            <person name="Chaumeil P.-A."/>
            <person name="Waite D.W."/>
            <person name="Whitman W.B."/>
            <person name="Parks D.H."/>
            <person name="Hugenholtz P."/>
        </authorList>
    </citation>
    <scope>NUCLEOTIDE SEQUENCE</scope>
    <source>
        <strain evidence="5">UBA10191</strain>
    </source>
</reference>
<reference evidence="6" key="2">
    <citation type="submission" date="2021-03" db="EMBL/GenBank/DDBJ databases">
        <authorList>
            <person name="Jaffe A."/>
        </authorList>
    </citation>
    <scope>NUCLEOTIDE SEQUENCE</scope>
    <source>
        <strain evidence="6">RIFCSPLOWO2_01_FULL_43_13</strain>
    </source>
</reference>
<evidence type="ECO:0000256" key="2">
    <source>
        <dbReference type="ARBA" id="ARBA00023125"/>
    </source>
</evidence>
<evidence type="ECO:0000256" key="3">
    <source>
        <dbReference type="ARBA" id="ARBA00023163"/>
    </source>
</evidence>
<evidence type="ECO:0000313" key="7">
    <source>
        <dbReference type="Proteomes" id="UP000590964"/>
    </source>
</evidence>
<dbReference type="NCBIfam" id="NF033788">
    <property type="entry name" value="HTH_metalloreg"/>
    <property type="match status" value="1"/>
</dbReference>
<dbReference type="Proteomes" id="UP000590964">
    <property type="component" value="Unassembled WGS sequence"/>
</dbReference>
<protein>
    <submittedName>
        <fullName evidence="5">Winged helix-turn-helix transcriptional regulator</fullName>
    </submittedName>
</protein>
<evidence type="ECO:0000259" key="4">
    <source>
        <dbReference type="PROSITE" id="PS50987"/>
    </source>
</evidence>
<dbReference type="GO" id="GO:0003700">
    <property type="term" value="F:DNA-binding transcription factor activity"/>
    <property type="evidence" value="ECO:0007669"/>
    <property type="project" value="InterPro"/>
</dbReference>
<dbReference type="CDD" id="cd00090">
    <property type="entry name" value="HTH_ARSR"/>
    <property type="match status" value="1"/>
</dbReference>
<keyword evidence="2" id="KW-0238">DNA-binding</keyword>
<dbReference type="InterPro" id="IPR001845">
    <property type="entry name" value="HTH_ArsR_DNA-bd_dom"/>
</dbReference>
<dbReference type="EMBL" id="DUFW01000096">
    <property type="protein sequence ID" value="HIH22056.1"/>
    <property type="molecule type" value="Genomic_DNA"/>
</dbReference>
<dbReference type="EMBL" id="JAGVWB010000028">
    <property type="protein sequence ID" value="MBS3058531.1"/>
    <property type="molecule type" value="Genomic_DNA"/>
</dbReference>
<dbReference type="InterPro" id="IPR011991">
    <property type="entry name" value="ArsR-like_HTH"/>
</dbReference>